<gene>
    <name evidence="1" type="ORF">GYA55_05715</name>
</gene>
<reference evidence="1 2" key="1">
    <citation type="journal article" date="2020" name="Biotechnol. Biofuels">
        <title>New insights from the biogas microbiome by comprehensive genome-resolved metagenomics of nearly 1600 species originating from multiple anaerobic digesters.</title>
        <authorList>
            <person name="Campanaro S."/>
            <person name="Treu L."/>
            <person name="Rodriguez-R L.M."/>
            <person name="Kovalovszki A."/>
            <person name="Ziels R.M."/>
            <person name="Maus I."/>
            <person name="Zhu X."/>
            <person name="Kougias P.G."/>
            <person name="Basile A."/>
            <person name="Luo G."/>
            <person name="Schluter A."/>
            <person name="Konstantinidis K.T."/>
            <person name="Angelidaki I."/>
        </authorList>
    </citation>
    <scope>NUCLEOTIDE SEQUENCE [LARGE SCALE GENOMIC DNA]</scope>
    <source>
        <strain evidence="1">AS27yjCOA_65</strain>
    </source>
</reference>
<evidence type="ECO:0000313" key="2">
    <source>
        <dbReference type="Proteomes" id="UP000524246"/>
    </source>
</evidence>
<proteinExistence type="predicted"/>
<organism evidence="1 2">
    <name type="scientific">SAR324 cluster bacterium</name>
    <dbReference type="NCBI Taxonomy" id="2024889"/>
    <lineage>
        <taxon>Bacteria</taxon>
        <taxon>Deltaproteobacteria</taxon>
        <taxon>SAR324 cluster</taxon>
    </lineage>
</organism>
<dbReference type="Proteomes" id="UP000524246">
    <property type="component" value="Unassembled WGS sequence"/>
</dbReference>
<name>A0A7X9FRR1_9DELT</name>
<comment type="caution">
    <text evidence="1">The sequence shown here is derived from an EMBL/GenBank/DDBJ whole genome shotgun (WGS) entry which is preliminary data.</text>
</comment>
<accession>A0A7X9FRR1</accession>
<protein>
    <submittedName>
        <fullName evidence="1">Uncharacterized protein</fullName>
    </submittedName>
</protein>
<dbReference type="EMBL" id="JAAZON010000241">
    <property type="protein sequence ID" value="NMC62651.1"/>
    <property type="molecule type" value="Genomic_DNA"/>
</dbReference>
<sequence>METFEDIGRSIEFADDVMAAARGTCEKSWEKLAGLLSWYSRQCQIFPDSINHLAVNPIPPDPSERASLKDLRRELDNWLLPNHLKLE</sequence>
<dbReference type="AlphaFoldDB" id="A0A7X9FRR1"/>
<evidence type="ECO:0000313" key="1">
    <source>
        <dbReference type="EMBL" id="NMC62651.1"/>
    </source>
</evidence>